<evidence type="ECO:0000256" key="2">
    <source>
        <dbReference type="ARBA" id="ARBA00022692"/>
    </source>
</evidence>
<dbReference type="GO" id="GO:0000139">
    <property type="term" value="C:Golgi membrane"/>
    <property type="evidence" value="ECO:0007669"/>
    <property type="project" value="UniProtKB-SubCell"/>
</dbReference>
<dbReference type="Pfam" id="PF10218">
    <property type="entry name" value="SPRING1"/>
    <property type="match status" value="1"/>
</dbReference>
<organism evidence="12">
    <name type="scientific">Fopius arisanus</name>
    <dbReference type="NCBI Taxonomy" id="64838"/>
    <lineage>
        <taxon>Eukaryota</taxon>
        <taxon>Metazoa</taxon>
        <taxon>Ecdysozoa</taxon>
        <taxon>Arthropoda</taxon>
        <taxon>Hexapoda</taxon>
        <taxon>Insecta</taxon>
        <taxon>Pterygota</taxon>
        <taxon>Neoptera</taxon>
        <taxon>Endopterygota</taxon>
        <taxon>Hymenoptera</taxon>
        <taxon>Apocrita</taxon>
        <taxon>Ichneumonoidea</taxon>
        <taxon>Braconidae</taxon>
        <taxon>Opiinae</taxon>
        <taxon>Fopius</taxon>
    </lineage>
</organism>
<dbReference type="EMBL" id="GBYB01006484">
    <property type="protein sequence ID" value="JAG76251.1"/>
    <property type="molecule type" value="Transcribed_RNA"/>
</dbReference>
<evidence type="ECO:0000313" key="12">
    <source>
        <dbReference type="EMBL" id="JAG76251.1"/>
    </source>
</evidence>
<evidence type="ECO:0000256" key="7">
    <source>
        <dbReference type="ARBA" id="ARBA00023461"/>
    </source>
</evidence>
<dbReference type="InterPro" id="IPR019352">
    <property type="entry name" value="SPRING1"/>
</dbReference>
<protein>
    <recommendedName>
        <fullName evidence="8">SREBP regulating gene protein</fullName>
    </recommendedName>
</protein>
<feature type="compositionally biased region" description="Basic and acidic residues" evidence="9">
    <location>
        <begin position="188"/>
        <end position="206"/>
    </location>
</feature>
<evidence type="ECO:0000256" key="1">
    <source>
        <dbReference type="ARBA" id="ARBA00004194"/>
    </source>
</evidence>
<dbReference type="PANTHER" id="PTHR13481">
    <property type="entry name" value="SREBP REGULATING GENE PROTEIN"/>
    <property type="match status" value="1"/>
</dbReference>
<keyword evidence="5 10" id="KW-0472">Membrane</keyword>
<sequence>MRIAVTWGGLVRLLRRRIVLAIIFALSLTYCAISLLAHEKIGSPVGIYGDDGDDNMIVDNEDVGVDQDSEDDVGGKHVPWPPISGSDDGIDNNNNGSSANEVARTCRNSIQGKALIVDERGLVCARREVLPGGCCRGDLEKTESPGVTTIVKRERYSCETCNPEGCCAVYEYCVSCCLHPGKRRPKKEAHSPPVRRDAQKSRRNEDAVKNRFRSLDRFQVCLAICRTSSASVRHENTYKDPNSKHCYVNSINHRAPRDVISINNNNGDNVAVTSSTVRLFILHYPNPEDLSIHLKKCIELYELVHSFGNFFLSIYNEFFIDYSNFTHFYFILKLKKIY</sequence>
<feature type="region of interest" description="Disordered" evidence="9">
    <location>
        <begin position="182"/>
        <end position="206"/>
    </location>
</feature>
<evidence type="ECO:0000256" key="4">
    <source>
        <dbReference type="ARBA" id="ARBA00023034"/>
    </source>
</evidence>
<accession>A0A0C9QRW8</accession>
<name>A0A0C9QRW8_9HYME</name>
<evidence type="ECO:0000313" key="11">
    <source>
        <dbReference type="EMBL" id="JAG70606.1"/>
    </source>
</evidence>
<gene>
    <name evidence="12" type="primary">CL049_1</name>
    <name evidence="11" type="synonym">CL049_0</name>
    <name evidence="11" type="ORF">g.44275</name>
    <name evidence="12" type="ORF">g.44287</name>
</gene>
<proteinExistence type="inferred from homology"/>
<evidence type="ECO:0000256" key="5">
    <source>
        <dbReference type="ARBA" id="ARBA00023136"/>
    </source>
</evidence>
<dbReference type="PANTHER" id="PTHR13481:SF0">
    <property type="entry name" value="SREBP REGULATING GENE PROTEIN"/>
    <property type="match status" value="1"/>
</dbReference>
<reference evidence="12" key="1">
    <citation type="submission" date="2015-01" db="EMBL/GenBank/DDBJ databases">
        <title>Transcriptome Assembly of Fopius arisanus.</title>
        <authorList>
            <person name="Geib S."/>
        </authorList>
    </citation>
    <scope>NUCLEOTIDE SEQUENCE</scope>
</reference>
<comment type="similarity">
    <text evidence="7">Belongs to the SPRING family.</text>
</comment>
<evidence type="ECO:0000256" key="6">
    <source>
        <dbReference type="ARBA" id="ARBA00023180"/>
    </source>
</evidence>
<feature type="transmembrane region" description="Helical" evidence="10">
    <location>
        <begin position="18"/>
        <end position="37"/>
    </location>
</feature>
<keyword evidence="2 10" id="KW-0812">Transmembrane</keyword>
<evidence type="ECO:0000256" key="9">
    <source>
        <dbReference type="SAM" id="MobiDB-lite"/>
    </source>
</evidence>
<evidence type="ECO:0000256" key="10">
    <source>
        <dbReference type="SAM" id="Phobius"/>
    </source>
</evidence>
<evidence type="ECO:0000256" key="8">
    <source>
        <dbReference type="ARBA" id="ARBA00023485"/>
    </source>
</evidence>
<dbReference type="EMBL" id="GBYB01000839">
    <property type="protein sequence ID" value="JAG70606.1"/>
    <property type="molecule type" value="Transcribed_RNA"/>
</dbReference>
<dbReference type="GO" id="GO:2000640">
    <property type="term" value="P:positive regulation of SREBP signaling pathway"/>
    <property type="evidence" value="ECO:0007669"/>
    <property type="project" value="InterPro"/>
</dbReference>
<keyword evidence="3 10" id="KW-1133">Transmembrane helix</keyword>
<keyword evidence="6" id="KW-0325">Glycoprotein</keyword>
<evidence type="ECO:0000256" key="3">
    <source>
        <dbReference type="ARBA" id="ARBA00022989"/>
    </source>
</evidence>
<dbReference type="AlphaFoldDB" id="A0A0C9QRW8"/>
<keyword evidence="4" id="KW-0333">Golgi apparatus</keyword>
<comment type="subcellular location">
    <subcellularLocation>
        <location evidence="1">Golgi apparatus membrane</location>
        <topology evidence="1">Single-pass membrane protein</topology>
    </subcellularLocation>
</comment>